<reference evidence="3" key="2">
    <citation type="submission" date="2015-01" db="EMBL/GenBank/DDBJ databases">
        <title>Evolutionary Origins and Diversification of the Mycorrhizal Mutualists.</title>
        <authorList>
            <consortium name="DOE Joint Genome Institute"/>
            <consortium name="Mycorrhizal Genomics Consortium"/>
            <person name="Kohler A."/>
            <person name="Kuo A."/>
            <person name="Nagy L.G."/>
            <person name="Floudas D."/>
            <person name="Copeland A."/>
            <person name="Barry K.W."/>
            <person name="Cichocki N."/>
            <person name="Veneault-Fourrey C."/>
            <person name="LaButti K."/>
            <person name="Lindquist E.A."/>
            <person name="Lipzen A."/>
            <person name="Lundell T."/>
            <person name="Morin E."/>
            <person name="Murat C."/>
            <person name="Riley R."/>
            <person name="Ohm R."/>
            <person name="Sun H."/>
            <person name="Tunlid A."/>
            <person name="Henrissat B."/>
            <person name="Grigoriev I.V."/>
            <person name="Hibbett D.S."/>
            <person name="Martin F."/>
        </authorList>
    </citation>
    <scope>NUCLEOTIDE SEQUENCE [LARGE SCALE GENOMIC DNA]</scope>
    <source>
        <strain evidence="3">Foug A</strain>
    </source>
</reference>
<feature type="region of interest" description="Disordered" evidence="1">
    <location>
        <begin position="188"/>
        <end position="209"/>
    </location>
</feature>
<dbReference type="Proteomes" id="UP000053989">
    <property type="component" value="Unassembled WGS sequence"/>
</dbReference>
<dbReference type="EMBL" id="KN822160">
    <property type="protein sequence ID" value="KIM54168.1"/>
    <property type="molecule type" value="Genomic_DNA"/>
</dbReference>
<dbReference type="HOGENOM" id="CLU_026316_0_0_1"/>
<feature type="region of interest" description="Disordered" evidence="1">
    <location>
        <begin position="139"/>
        <end position="172"/>
    </location>
</feature>
<evidence type="ECO:0000256" key="1">
    <source>
        <dbReference type="SAM" id="MobiDB-lite"/>
    </source>
</evidence>
<name>A0A0C2YX57_9AGAM</name>
<gene>
    <name evidence="2" type="ORF">SCLCIDRAFT_31283</name>
</gene>
<organism evidence="2 3">
    <name type="scientific">Scleroderma citrinum Foug A</name>
    <dbReference type="NCBI Taxonomy" id="1036808"/>
    <lineage>
        <taxon>Eukaryota</taxon>
        <taxon>Fungi</taxon>
        <taxon>Dikarya</taxon>
        <taxon>Basidiomycota</taxon>
        <taxon>Agaricomycotina</taxon>
        <taxon>Agaricomycetes</taxon>
        <taxon>Agaricomycetidae</taxon>
        <taxon>Boletales</taxon>
        <taxon>Sclerodermatineae</taxon>
        <taxon>Sclerodermataceae</taxon>
        <taxon>Scleroderma</taxon>
    </lineage>
</organism>
<feature type="compositionally biased region" description="Basic and acidic residues" evidence="1">
    <location>
        <begin position="151"/>
        <end position="172"/>
    </location>
</feature>
<keyword evidence="3" id="KW-1185">Reference proteome</keyword>
<evidence type="ECO:0000313" key="2">
    <source>
        <dbReference type="EMBL" id="KIM54168.1"/>
    </source>
</evidence>
<proteinExistence type="predicted"/>
<accession>A0A0C2YX57</accession>
<reference evidence="2 3" key="1">
    <citation type="submission" date="2014-04" db="EMBL/GenBank/DDBJ databases">
        <authorList>
            <consortium name="DOE Joint Genome Institute"/>
            <person name="Kuo A."/>
            <person name="Kohler A."/>
            <person name="Nagy L.G."/>
            <person name="Floudas D."/>
            <person name="Copeland A."/>
            <person name="Barry K.W."/>
            <person name="Cichocki N."/>
            <person name="Veneault-Fourrey C."/>
            <person name="LaButti K."/>
            <person name="Lindquist E.A."/>
            <person name="Lipzen A."/>
            <person name="Lundell T."/>
            <person name="Morin E."/>
            <person name="Murat C."/>
            <person name="Sun H."/>
            <person name="Tunlid A."/>
            <person name="Henrissat B."/>
            <person name="Grigoriev I.V."/>
            <person name="Hibbett D.S."/>
            <person name="Martin F."/>
            <person name="Nordberg H.P."/>
            <person name="Cantor M.N."/>
            <person name="Hua S.X."/>
        </authorList>
    </citation>
    <scope>NUCLEOTIDE SEQUENCE [LARGE SCALE GENOMIC DNA]</scope>
    <source>
        <strain evidence="2 3">Foug A</strain>
    </source>
</reference>
<evidence type="ECO:0000313" key="3">
    <source>
        <dbReference type="Proteomes" id="UP000053989"/>
    </source>
</evidence>
<sequence length="439" mass="48227">MVLELPELTRENQDWKIYHAHILDSAAAEGVVSHLSGAALKPVDSCELKAWNVSNAVAKYIILEVITDSLLKRLVHHELTHTLFSHLAAIFGNHNPVPKMSAIELPVEQSHQVKPLRKDSHPKLDGTYSACTAEIPENLPYAPDGLSSADRSQETEHSRRECNMHDPDHNEDLTRLPFKLKTTEFLDEKPSSTMPAGIPSIPNTNSTLNYPKAPGNLPNAPDGMSRGDIQKMAKSGGQWQRTACKVTRNNAMALPAPNLADRMSEMTMGDSPIPFLRRKPKKTVKHQHQSTQYIPPPNRCTNANAQHPKPKIHLPRQPRLLLEGERVGGAANGCTHSSSRQPMPQKLVRTPNDPDMLITMSVELEDPGSSEMIARICFGGTNCHADDPNGPRNQKDRSHGKVDVLRGQADVPGMLNHAEMAMLGHGDDPSTHLGAGDTK</sequence>
<dbReference type="OrthoDB" id="2653948at2759"/>
<dbReference type="InParanoid" id="A0A0C2YX57"/>
<dbReference type="AlphaFoldDB" id="A0A0C2YX57"/>
<protein>
    <submittedName>
        <fullName evidence="2">Uncharacterized protein</fullName>
    </submittedName>
</protein>